<reference evidence="2" key="1">
    <citation type="submission" date="2020-05" db="EMBL/GenBank/DDBJ databases">
        <authorList>
            <person name="Chiriac C."/>
            <person name="Salcher M."/>
            <person name="Ghai R."/>
            <person name="Kavagutti S V."/>
        </authorList>
    </citation>
    <scope>NUCLEOTIDE SEQUENCE</scope>
</reference>
<organism evidence="2">
    <name type="scientific">freshwater metagenome</name>
    <dbReference type="NCBI Taxonomy" id="449393"/>
    <lineage>
        <taxon>unclassified sequences</taxon>
        <taxon>metagenomes</taxon>
        <taxon>ecological metagenomes</taxon>
    </lineage>
</organism>
<accession>A0A6J7J5P4</accession>
<gene>
    <name evidence="2" type="ORF">UFOPK3472_04529</name>
</gene>
<feature type="compositionally biased region" description="Polar residues" evidence="1">
    <location>
        <begin position="304"/>
        <end position="313"/>
    </location>
</feature>
<evidence type="ECO:0000256" key="1">
    <source>
        <dbReference type="SAM" id="MobiDB-lite"/>
    </source>
</evidence>
<feature type="region of interest" description="Disordered" evidence="1">
    <location>
        <begin position="297"/>
        <end position="336"/>
    </location>
</feature>
<evidence type="ECO:0000313" key="2">
    <source>
        <dbReference type="EMBL" id="CAB4938663.1"/>
    </source>
</evidence>
<protein>
    <submittedName>
        <fullName evidence="2">Unannotated protein</fullName>
    </submittedName>
</protein>
<feature type="compositionally biased region" description="Polar residues" evidence="1">
    <location>
        <begin position="173"/>
        <end position="183"/>
    </location>
</feature>
<feature type="region of interest" description="Disordered" evidence="1">
    <location>
        <begin position="1"/>
        <end position="264"/>
    </location>
</feature>
<name>A0A6J7J5P4_9ZZZZ</name>
<feature type="compositionally biased region" description="Basic and acidic residues" evidence="1">
    <location>
        <begin position="10"/>
        <end position="27"/>
    </location>
</feature>
<dbReference type="AlphaFoldDB" id="A0A6J7J5P4"/>
<feature type="compositionally biased region" description="Basic and acidic residues" evidence="1">
    <location>
        <begin position="110"/>
        <end position="136"/>
    </location>
</feature>
<dbReference type="EMBL" id="CAFBLX010000594">
    <property type="protein sequence ID" value="CAB4938663.1"/>
    <property type="molecule type" value="Genomic_DNA"/>
</dbReference>
<proteinExistence type="predicted"/>
<sequence>MQSAPQNSDQHADHDDAGDDGCDRPSETQHSGGVIAEAEQHADESGSQAENRGNRHPAAHHPRGTESVDPTESESATEAHDDLDGDGDRAEQQRSVDDRSQSAAPPSRQRHADEPQRYQRRDLDRRRECDHTRSTDEERDIGAAQRTRALDRAQRQFGTREHEPDHQGLVVNSGDQVEQQQRVRGTEPQCRDRRDPAAACETRQRPDDQRDSRQGEQSVQENAGDDVLAGQVRDPAPHPQEQRTVGCRSLSPDVGHRPGQDVVGPQCIHGADLVGVETAGRDLALGQVGVDVAREHRRCDAQRQDPQQQSSVHLRSGQAAGSRARSRPPQREPAEQ</sequence>
<feature type="compositionally biased region" description="Basic and acidic residues" evidence="1">
    <location>
        <begin position="148"/>
        <end position="166"/>
    </location>
</feature>
<feature type="compositionally biased region" description="Basic and acidic residues" evidence="1">
    <location>
        <begin position="77"/>
        <end position="100"/>
    </location>
</feature>
<feature type="compositionally biased region" description="Basic and acidic residues" evidence="1">
    <location>
        <begin position="189"/>
        <end position="214"/>
    </location>
</feature>